<dbReference type="EMBL" id="HACA01015985">
    <property type="protein sequence ID" value="CDW33346.1"/>
    <property type="molecule type" value="Transcribed_RNA"/>
</dbReference>
<feature type="chain" id="PRO_5013288940" evidence="1">
    <location>
        <begin position="16"/>
        <end position="106"/>
    </location>
</feature>
<sequence length="106" mass="12466">MIQILYYLIFSFLQAFLLIPSRHLNDTTSIALMKKDIVVSRNSVLEVFFSALALGWKEKDSMFSSDNPVLEVIYDDVMVFKLDSAIRDNIKYFSPNKWNQFRLFSR</sequence>
<organism evidence="2">
    <name type="scientific">Lepeophtheirus salmonis</name>
    <name type="common">Salmon louse</name>
    <name type="synonym">Caligus salmonis</name>
    <dbReference type="NCBI Taxonomy" id="72036"/>
    <lineage>
        <taxon>Eukaryota</taxon>
        <taxon>Metazoa</taxon>
        <taxon>Ecdysozoa</taxon>
        <taxon>Arthropoda</taxon>
        <taxon>Crustacea</taxon>
        <taxon>Multicrustacea</taxon>
        <taxon>Hexanauplia</taxon>
        <taxon>Copepoda</taxon>
        <taxon>Siphonostomatoida</taxon>
        <taxon>Caligidae</taxon>
        <taxon>Lepeophtheirus</taxon>
    </lineage>
</organism>
<name>A0A0K2U6L5_LEPSM</name>
<evidence type="ECO:0000256" key="1">
    <source>
        <dbReference type="SAM" id="SignalP"/>
    </source>
</evidence>
<keyword evidence="1" id="KW-0732">Signal</keyword>
<proteinExistence type="predicted"/>
<accession>A0A0K2U6L5</accession>
<evidence type="ECO:0000313" key="2">
    <source>
        <dbReference type="EMBL" id="CDW33346.1"/>
    </source>
</evidence>
<dbReference type="AlphaFoldDB" id="A0A0K2U6L5"/>
<reference evidence="2" key="1">
    <citation type="submission" date="2014-05" db="EMBL/GenBank/DDBJ databases">
        <authorList>
            <person name="Chronopoulou M."/>
        </authorList>
    </citation>
    <scope>NUCLEOTIDE SEQUENCE</scope>
    <source>
        <tissue evidence="2">Whole organism</tissue>
    </source>
</reference>
<dbReference type="OrthoDB" id="4473401at2759"/>
<protein>
    <submittedName>
        <fullName evidence="2">Uncharacterized protein</fullName>
    </submittedName>
</protein>
<feature type="signal peptide" evidence="1">
    <location>
        <begin position="1"/>
        <end position="15"/>
    </location>
</feature>